<gene>
    <name evidence="2" type="ORF">CJ229_005100</name>
</gene>
<dbReference type="PANTHER" id="PTHR12126:SF11">
    <property type="entry name" value="NADH DEHYDROGENASE [UBIQUINONE] 1 ALPHA SUBCOMPLEX SUBUNIT 9, MITOCHONDRIAL"/>
    <property type="match status" value="1"/>
</dbReference>
<keyword evidence="3" id="KW-1185">Reference proteome</keyword>
<dbReference type="Gene3D" id="3.40.50.720">
    <property type="entry name" value="NAD(P)-binding Rossmann-like Domain"/>
    <property type="match status" value="2"/>
</dbReference>
<dbReference type="PANTHER" id="PTHR12126">
    <property type="entry name" value="NADH-UBIQUINONE OXIDOREDUCTASE 39 KDA SUBUNIT-RELATED"/>
    <property type="match status" value="1"/>
</dbReference>
<dbReference type="InterPro" id="IPR051207">
    <property type="entry name" value="ComplexI_NDUFA9_subunit"/>
</dbReference>
<dbReference type="KEGG" id="nmy:CJ229_005100"/>
<evidence type="ECO:0000313" key="3">
    <source>
        <dbReference type="Proteomes" id="UP000243626"/>
    </source>
</evidence>
<sequence length="294" mass="34081">MRLLLTGATGFSGKEFLKNLEDEKNDFEEIHVVVRDNSLRSFIQKSSLNIIEHHGDLTDQKFIKKITENIDVILHIAGIQMSKNLFNSSIENKVDWIIAVHTTGRYSKFKIASEEYIAIEDELLKLKNKINITILRPTIIYGSMRDRNMSKLIKFLDKSPVYPVFGNGKNLMQPVNGKDLAIAYKQVLDNEDVTKNKEYNLSGEKPIEYLDLLKIVSRKLGKKTSFVRIPIKFSYYTAKIGKKITSKFPIQDEQVLRMQEDKDFSHYEATKDFDFKPRSFEKGIEQQILEYKGE</sequence>
<evidence type="ECO:0000313" key="2">
    <source>
        <dbReference type="EMBL" id="WOS95480.1"/>
    </source>
</evidence>
<dbReference type="AlphaFoldDB" id="A0AAF1BMQ4"/>
<protein>
    <submittedName>
        <fullName evidence="2">NAD(P)-dependent oxidoreductase</fullName>
    </submittedName>
</protein>
<feature type="domain" description="3-beta hydroxysteroid dehydrogenase/isomerase" evidence="1">
    <location>
        <begin position="5"/>
        <end position="89"/>
    </location>
</feature>
<dbReference type="SUPFAM" id="SSF51735">
    <property type="entry name" value="NAD(P)-binding Rossmann-fold domains"/>
    <property type="match status" value="1"/>
</dbReference>
<proteinExistence type="predicted"/>
<dbReference type="GO" id="GO:0006694">
    <property type="term" value="P:steroid biosynthetic process"/>
    <property type="evidence" value="ECO:0007669"/>
    <property type="project" value="InterPro"/>
</dbReference>
<reference evidence="3" key="1">
    <citation type="submission" date="2017-09" db="EMBL/GenBank/DDBJ databases">
        <title>Bacterial strain isolated from the female urinary microbiota.</title>
        <authorList>
            <person name="Thomas-White K."/>
            <person name="Kumar N."/>
            <person name="Forster S."/>
            <person name="Putonti C."/>
            <person name="Lawley T."/>
            <person name="Wolfe A.J."/>
        </authorList>
    </citation>
    <scope>NUCLEOTIDE SEQUENCE [LARGE SCALE GENOMIC DNA]</scope>
    <source>
        <strain evidence="3">UMB0959</strain>
    </source>
</reference>
<organism evidence="2 3">
    <name type="scientific">Nosocomiicoccus massiliensis</name>
    <dbReference type="NCBI Taxonomy" id="1232430"/>
    <lineage>
        <taxon>Bacteria</taxon>
        <taxon>Bacillati</taxon>
        <taxon>Bacillota</taxon>
        <taxon>Bacilli</taxon>
        <taxon>Bacillales</taxon>
        <taxon>Staphylococcaceae</taxon>
        <taxon>Nosocomiicoccus</taxon>
    </lineage>
</organism>
<name>A0AAF1BMQ4_9STAP</name>
<accession>A0AAF1BMQ4</accession>
<dbReference type="RefSeq" id="WP_317846516.1">
    <property type="nucleotide sequence ID" value="NZ_CP136964.1"/>
</dbReference>
<reference evidence="2 3" key="2">
    <citation type="submission" date="2023-10" db="EMBL/GenBank/DDBJ databases">
        <authorList>
            <person name="Choi B."/>
        </authorList>
    </citation>
    <scope>NUCLEOTIDE SEQUENCE [LARGE SCALE GENOMIC DNA]</scope>
    <source>
        <strain evidence="2 3">UMB0959</strain>
    </source>
</reference>
<dbReference type="InterPro" id="IPR002225">
    <property type="entry name" value="3Beta_OHSteriod_DH/Estase"/>
</dbReference>
<evidence type="ECO:0000259" key="1">
    <source>
        <dbReference type="Pfam" id="PF01073"/>
    </source>
</evidence>
<dbReference type="GO" id="GO:0044877">
    <property type="term" value="F:protein-containing complex binding"/>
    <property type="evidence" value="ECO:0007669"/>
    <property type="project" value="TreeGrafter"/>
</dbReference>
<dbReference type="Proteomes" id="UP000243626">
    <property type="component" value="Chromosome"/>
</dbReference>
<dbReference type="EMBL" id="CP136964">
    <property type="protein sequence ID" value="WOS95480.1"/>
    <property type="molecule type" value="Genomic_DNA"/>
</dbReference>
<dbReference type="GO" id="GO:0016616">
    <property type="term" value="F:oxidoreductase activity, acting on the CH-OH group of donors, NAD or NADP as acceptor"/>
    <property type="evidence" value="ECO:0007669"/>
    <property type="project" value="InterPro"/>
</dbReference>
<dbReference type="Pfam" id="PF01073">
    <property type="entry name" value="3Beta_HSD"/>
    <property type="match status" value="2"/>
</dbReference>
<feature type="domain" description="3-beta hydroxysteroid dehydrogenase/isomerase" evidence="1">
    <location>
        <begin position="104"/>
        <end position="224"/>
    </location>
</feature>
<dbReference type="InterPro" id="IPR036291">
    <property type="entry name" value="NAD(P)-bd_dom_sf"/>
</dbReference>